<evidence type="ECO:0000256" key="8">
    <source>
        <dbReference type="ARBA" id="ARBA00023239"/>
    </source>
</evidence>
<dbReference type="CDD" id="cd04731">
    <property type="entry name" value="HisF"/>
    <property type="match status" value="1"/>
</dbReference>
<dbReference type="AlphaFoldDB" id="A0A4Q2JSY7"/>
<dbReference type="InterPro" id="IPR006062">
    <property type="entry name" value="His_biosynth"/>
</dbReference>
<dbReference type="GO" id="GO:0000105">
    <property type="term" value="P:L-histidine biosynthetic process"/>
    <property type="evidence" value="ECO:0007669"/>
    <property type="project" value="UniProtKB-UniRule"/>
</dbReference>
<evidence type="ECO:0000256" key="9">
    <source>
        <dbReference type="ARBA" id="ARBA00025475"/>
    </source>
</evidence>
<dbReference type="GO" id="GO:0016829">
    <property type="term" value="F:lyase activity"/>
    <property type="evidence" value="ECO:0007669"/>
    <property type="project" value="UniProtKB-KW"/>
</dbReference>
<keyword evidence="5 11" id="KW-0963">Cytoplasm</keyword>
<evidence type="ECO:0000313" key="14">
    <source>
        <dbReference type="Proteomes" id="UP000292881"/>
    </source>
</evidence>
<dbReference type="Proteomes" id="UP000292881">
    <property type="component" value="Unassembled WGS sequence"/>
</dbReference>
<keyword evidence="8 11" id="KW-0456">Lyase</keyword>
<comment type="subunit">
    <text evidence="4 11">Heterodimer of HisH and HisF.</text>
</comment>
<evidence type="ECO:0000256" key="7">
    <source>
        <dbReference type="ARBA" id="ARBA00023102"/>
    </source>
</evidence>
<name>A0A4Q2JSY7_9MICO</name>
<comment type="caution">
    <text evidence="13">The sequence shown here is derived from an EMBL/GenBank/DDBJ whole genome shotgun (WGS) entry which is preliminary data.</text>
</comment>
<dbReference type="PANTHER" id="PTHR21235:SF2">
    <property type="entry name" value="IMIDAZOLE GLYCEROL PHOSPHATE SYNTHASE HISHF"/>
    <property type="match status" value="1"/>
</dbReference>
<feature type="active site" evidence="11">
    <location>
        <position position="131"/>
    </location>
</feature>
<evidence type="ECO:0000256" key="12">
    <source>
        <dbReference type="RuleBase" id="RU003657"/>
    </source>
</evidence>
<dbReference type="UniPathway" id="UPA00031">
    <property type="reaction ID" value="UER00010"/>
</dbReference>
<feature type="active site" evidence="11">
    <location>
        <position position="12"/>
    </location>
</feature>
<proteinExistence type="inferred from homology"/>
<accession>A0A4Q2JSY7</accession>
<comment type="catalytic activity">
    <reaction evidence="10 11">
        <text>5-[(5-phospho-1-deoxy-D-ribulos-1-ylimino)methylamino]-1-(5-phospho-beta-D-ribosyl)imidazole-4-carboxamide + L-glutamine = D-erythro-1-(imidazol-4-yl)glycerol 3-phosphate + 5-amino-1-(5-phospho-beta-D-ribosyl)imidazole-4-carboxamide + L-glutamate + H(+)</text>
        <dbReference type="Rhea" id="RHEA:24793"/>
        <dbReference type="ChEBI" id="CHEBI:15378"/>
        <dbReference type="ChEBI" id="CHEBI:29985"/>
        <dbReference type="ChEBI" id="CHEBI:58278"/>
        <dbReference type="ChEBI" id="CHEBI:58359"/>
        <dbReference type="ChEBI" id="CHEBI:58475"/>
        <dbReference type="ChEBI" id="CHEBI:58525"/>
        <dbReference type="EC" id="4.3.2.10"/>
    </reaction>
</comment>
<evidence type="ECO:0000256" key="1">
    <source>
        <dbReference type="ARBA" id="ARBA00004496"/>
    </source>
</evidence>
<dbReference type="PANTHER" id="PTHR21235">
    <property type="entry name" value="IMIDAZOLE GLYCEROL PHOSPHATE SYNTHASE SUBUNIT HISF/H IGP SYNTHASE SUBUNIT HISF/H"/>
    <property type="match status" value="1"/>
</dbReference>
<dbReference type="InterPro" id="IPR011060">
    <property type="entry name" value="RibuloseP-bd_barrel"/>
</dbReference>
<dbReference type="HAMAP" id="MF_01013">
    <property type="entry name" value="HisF"/>
    <property type="match status" value="1"/>
</dbReference>
<dbReference type="RefSeq" id="WP_129233315.1">
    <property type="nucleotide sequence ID" value="NZ_SDPL01000020.1"/>
</dbReference>
<dbReference type="FunFam" id="3.20.20.70:FF:000006">
    <property type="entry name" value="Imidazole glycerol phosphate synthase subunit HisF"/>
    <property type="match status" value="1"/>
</dbReference>
<dbReference type="EMBL" id="SDPL01000020">
    <property type="protein sequence ID" value="RXZ51445.1"/>
    <property type="molecule type" value="Genomic_DNA"/>
</dbReference>
<evidence type="ECO:0000256" key="4">
    <source>
        <dbReference type="ARBA" id="ARBA00011152"/>
    </source>
</evidence>
<evidence type="ECO:0000256" key="5">
    <source>
        <dbReference type="ARBA" id="ARBA00022490"/>
    </source>
</evidence>
<dbReference type="OrthoDB" id="9781903at2"/>
<evidence type="ECO:0000256" key="10">
    <source>
        <dbReference type="ARBA" id="ARBA00047838"/>
    </source>
</evidence>
<dbReference type="SUPFAM" id="SSF51366">
    <property type="entry name" value="Ribulose-phoshate binding barrel"/>
    <property type="match status" value="1"/>
</dbReference>
<dbReference type="NCBIfam" id="TIGR00735">
    <property type="entry name" value="hisF"/>
    <property type="match status" value="1"/>
</dbReference>
<comment type="function">
    <text evidence="9 11">IGPS catalyzes the conversion of PRFAR and glutamine to IGP, AICAR and glutamate. The HisF subunit catalyzes the cyclization activity that produces IGP and AICAR from PRFAR using the ammonia provided by the HisH subunit.</text>
</comment>
<gene>
    <name evidence="11 13" type="primary">hisF</name>
    <name evidence="13" type="ORF">ESO86_02470</name>
</gene>
<sequence length="253" mass="26452">MSLAVRVIPCLDVAGGRVVKGVNFLNLRDAGDPVELAARYAEQGADELTFLDVTATVDDRSTTFDMVRRVAEQVFIPLTVGGGVRSVGDVARLLGHGADKIGVNSAAIARPELIAEIADRFGAQVCVLSLDVKRSDRTESGFVVTTHGGRTETDLDALAWARRAIDLGAGELLVNSIDADGTKQGFDLELVRLMHELSSVPVIASGGAGALEHFAPAIEAGADAVLAASVFHNGELTIGEVKQALAADGRVVR</sequence>
<dbReference type="InterPro" id="IPR050064">
    <property type="entry name" value="IGPS_HisA/HisF"/>
</dbReference>
<evidence type="ECO:0000313" key="13">
    <source>
        <dbReference type="EMBL" id="RXZ51445.1"/>
    </source>
</evidence>
<protein>
    <recommendedName>
        <fullName evidence="11">Imidazole glycerol phosphate synthase subunit HisF</fullName>
        <ecNumber evidence="11">4.3.2.10</ecNumber>
    </recommendedName>
    <alternativeName>
        <fullName evidence="11">IGP synthase cyclase subunit</fullName>
    </alternativeName>
    <alternativeName>
        <fullName evidence="11">IGP synthase subunit HisF</fullName>
    </alternativeName>
    <alternativeName>
        <fullName evidence="11">ImGP synthase subunit HisF</fullName>
        <shortName evidence="11">IGPS subunit HisF</shortName>
    </alternativeName>
</protein>
<evidence type="ECO:0000256" key="2">
    <source>
        <dbReference type="ARBA" id="ARBA00005091"/>
    </source>
</evidence>
<evidence type="ECO:0000256" key="3">
    <source>
        <dbReference type="ARBA" id="ARBA00009667"/>
    </source>
</evidence>
<dbReference type="InterPro" id="IPR004651">
    <property type="entry name" value="HisF"/>
</dbReference>
<keyword evidence="6 11" id="KW-0028">Amino-acid biosynthesis</keyword>
<evidence type="ECO:0000256" key="6">
    <source>
        <dbReference type="ARBA" id="ARBA00022605"/>
    </source>
</evidence>
<dbReference type="GO" id="GO:0000107">
    <property type="term" value="F:imidazoleglycerol-phosphate synthase activity"/>
    <property type="evidence" value="ECO:0007669"/>
    <property type="project" value="UniProtKB-UniRule"/>
</dbReference>
<comment type="similarity">
    <text evidence="3 11 12">Belongs to the HisA/HisF family.</text>
</comment>
<reference evidence="13 14" key="1">
    <citation type="submission" date="2019-01" db="EMBL/GenBank/DDBJ databases">
        <authorList>
            <person name="Li J."/>
        </authorList>
    </citation>
    <scope>NUCLEOTIDE SEQUENCE [LARGE SCALE GENOMIC DNA]</scope>
    <source>
        <strain evidence="13 14">CGMCC 4.7180</strain>
    </source>
</reference>
<dbReference type="EC" id="4.3.2.10" evidence="11"/>
<dbReference type="Gene3D" id="3.20.20.70">
    <property type="entry name" value="Aldolase class I"/>
    <property type="match status" value="1"/>
</dbReference>
<dbReference type="Pfam" id="PF00977">
    <property type="entry name" value="His_biosynth"/>
    <property type="match status" value="1"/>
</dbReference>
<keyword evidence="7 11" id="KW-0368">Histidine biosynthesis</keyword>
<dbReference type="InterPro" id="IPR013785">
    <property type="entry name" value="Aldolase_TIM"/>
</dbReference>
<comment type="pathway">
    <text evidence="2 11">Amino-acid biosynthesis; L-histidine biosynthesis; L-histidine from 5-phospho-alpha-D-ribose 1-diphosphate: step 5/9.</text>
</comment>
<keyword evidence="14" id="KW-1185">Reference proteome</keyword>
<dbReference type="GO" id="GO:0005737">
    <property type="term" value="C:cytoplasm"/>
    <property type="evidence" value="ECO:0007669"/>
    <property type="project" value="UniProtKB-SubCell"/>
</dbReference>
<evidence type="ECO:0000256" key="11">
    <source>
        <dbReference type="HAMAP-Rule" id="MF_01013"/>
    </source>
</evidence>
<organism evidence="13 14">
    <name type="scientific">Agromyces binzhouensis</name>
    <dbReference type="NCBI Taxonomy" id="1817495"/>
    <lineage>
        <taxon>Bacteria</taxon>
        <taxon>Bacillati</taxon>
        <taxon>Actinomycetota</taxon>
        <taxon>Actinomycetes</taxon>
        <taxon>Micrococcales</taxon>
        <taxon>Microbacteriaceae</taxon>
        <taxon>Agromyces</taxon>
    </lineage>
</organism>
<comment type="subcellular location">
    <subcellularLocation>
        <location evidence="1 11">Cytoplasm</location>
    </subcellularLocation>
</comment>